<dbReference type="RefSeq" id="WP_007789308.1">
    <property type="nucleotide sequence ID" value="NZ_ADGQ01000046.1"/>
</dbReference>
<dbReference type="InterPro" id="IPR012505">
    <property type="entry name" value="YbbR"/>
</dbReference>
<dbReference type="Gene3D" id="2.170.120.40">
    <property type="entry name" value="YbbR-like domain"/>
    <property type="match status" value="2"/>
</dbReference>
<accession>E0E2T5</accession>
<keyword evidence="2" id="KW-1185">Reference proteome</keyword>
<dbReference type="AlphaFoldDB" id="E0E2T5"/>
<proteinExistence type="predicted"/>
<organism evidence="1 2">
    <name type="scientific">Peptostreptococcus stomatis DSM 17678</name>
    <dbReference type="NCBI Taxonomy" id="596315"/>
    <lineage>
        <taxon>Bacteria</taxon>
        <taxon>Bacillati</taxon>
        <taxon>Bacillota</taxon>
        <taxon>Clostridia</taxon>
        <taxon>Peptostreptococcales</taxon>
        <taxon>Peptostreptococcaceae</taxon>
        <taxon>Peptostreptococcus</taxon>
    </lineage>
</organism>
<protein>
    <submittedName>
        <fullName evidence="1">YbbR-like protein</fullName>
    </submittedName>
</protein>
<dbReference type="InterPro" id="IPR053154">
    <property type="entry name" value="c-di-AMP_regulator"/>
</dbReference>
<dbReference type="PANTHER" id="PTHR37804:SF1">
    <property type="entry name" value="CDAA REGULATORY PROTEIN CDAR"/>
    <property type="match status" value="1"/>
</dbReference>
<sequence>MSKLRQKAKGNIKAKIISILAALALWLYVLAVVDPDEKKVIVDIPITINKMNQLENEGFVVYPKADFKTDITLEGKLSELQKLTRDNIDIYGEIINPVEGSNVVILRTNISNRVSRELKDSSIVVNLEKRTKKQVDVKVNLNGSLKDEIIKTTTNYKKVTVSGAASLVDKVDYVGLDLDTDKIDKDSYFEKEVQAKAYDNKGNVLDLDINVKKITVSGEFRQTKSLPLKIDYSGGLYDLDSYALSPEKIVVAGSGETLKNIEYIKTKKLTDNDLNQLLNKKVEIVLPEGIKLKNENTEILLIKK</sequence>
<dbReference type="Proteomes" id="UP000003244">
    <property type="component" value="Unassembled WGS sequence"/>
</dbReference>
<dbReference type="eggNOG" id="COG4856">
    <property type="taxonomic scope" value="Bacteria"/>
</dbReference>
<name>E0E2T5_9FIRM</name>
<evidence type="ECO:0000313" key="1">
    <source>
        <dbReference type="EMBL" id="EFM64814.1"/>
    </source>
</evidence>
<dbReference type="PANTHER" id="PTHR37804">
    <property type="entry name" value="CDAA REGULATORY PROTEIN CDAR"/>
    <property type="match status" value="1"/>
</dbReference>
<dbReference type="OrthoDB" id="2111604at2"/>
<dbReference type="Pfam" id="PF07949">
    <property type="entry name" value="YbbR"/>
    <property type="match status" value="1"/>
</dbReference>
<comment type="caution">
    <text evidence="1">The sequence shown here is derived from an EMBL/GenBank/DDBJ whole genome shotgun (WGS) entry which is preliminary data.</text>
</comment>
<dbReference type="EMBL" id="ADGQ01000046">
    <property type="protein sequence ID" value="EFM64814.1"/>
    <property type="molecule type" value="Genomic_DNA"/>
</dbReference>
<dbReference type="GeneID" id="84800550"/>
<dbReference type="STRING" id="596315.HMPREF0634_0726"/>
<evidence type="ECO:0000313" key="2">
    <source>
        <dbReference type="Proteomes" id="UP000003244"/>
    </source>
</evidence>
<reference evidence="1 2" key="1">
    <citation type="submission" date="2010-08" db="EMBL/GenBank/DDBJ databases">
        <authorList>
            <person name="Harkins D.M."/>
            <person name="Madupu R."/>
            <person name="Durkin A.S."/>
            <person name="Torralba M."/>
            <person name="Methe B."/>
            <person name="Sutton G.G."/>
            <person name="Nelson K.E."/>
        </authorList>
    </citation>
    <scope>NUCLEOTIDE SEQUENCE [LARGE SCALE GENOMIC DNA]</scope>
    <source>
        <strain evidence="1 2">DSM 17678</strain>
    </source>
</reference>
<dbReference type="Gene3D" id="2.170.120.30">
    <property type="match status" value="1"/>
</dbReference>
<gene>
    <name evidence="1" type="ORF">HMPREF0634_0726</name>
</gene>